<dbReference type="InterPro" id="IPR029058">
    <property type="entry name" value="AB_hydrolase_fold"/>
</dbReference>
<evidence type="ECO:0000256" key="4">
    <source>
        <dbReference type="RuleBase" id="RU004262"/>
    </source>
</evidence>
<evidence type="ECO:0000259" key="5">
    <source>
        <dbReference type="Pfam" id="PF00151"/>
    </source>
</evidence>
<keyword evidence="7" id="KW-1185">Reference proteome</keyword>
<dbReference type="PANTHER" id="PTHR11610:SF36">
    <property type="entry name" value="LIPASE MEMBER H-A-LIKE PROTEIN"/>
    <property type="match status" value="1"/>
</dbReference>
<comment type="subcellular location">
    <subcellularLocation>
        <location evidence="1">Secreted</location>
    </subcellularLocation>
</comment>
<proteinExistence type="inferred from homology"/>
<dbReference type="OrthoDB" id="8183961at2759"/>
<sequence>MRPLERLSCPRHLYNFTSFLSKAFLSRGDFNVFFVDWGLLTRFPCYFSALNNMKLVSQCTAQLYAHLTHQGALMKRIICIGHSLGAHICGMIANYSTLRPSRILGLDPAGPIINDVSSSEFRLTSDDADFVEVIHTNAGVLGTDAPHGTVDFCVNGGHFQPQCSSIIHPIRRHRCSHFQGICLISSIVGSRKRRQVMGYPCLPSCPMQGEAKILSGKPIPMGMGKPIPGSLNFPPWGLDPAGPIINDVSSSEFRLTSDDADFVEVIHTNAGVLGTDAPHGTVDFCVNGGHFQPQCSSIIHPIRADSK</sequence>
<dbReference type="Proteomes" id="UP000792457">
    <property type="component" value="Unassembled WGS sequence"/>
</dbReference>
<dbReference type="GO" id="GO:0005615">
    <property type="term" value="C:extracellular space"/>
    <property type="evidence" value="ECO:0007669"/>
    <property type="project" value="TreeGrafter"/>
</dbReference>
<reference evidence="6" key="2">
    <citation type="submission" date="2017-10" db="EMBL/GenBank/DDBJ databases">
        <title>Ladona fulva Genome sequencing and assembly.</title>
        <authorList>
            <person name="Murali S."/>
            <person name="Richards S."/>
            <person name="Bandaranaike D."/>
            <person name="Bellair M."/>
            <person name="Blankenburg K."/>
            <person name="Chao H."/>
            <person name="Dinh H."/>
            <person name="Doddapaneni H."/>
            <person name="Dugan-Rocha S."/>
            <person name="Elkadiri S."/>
            <person name="Gnanaolivu R."/>
            <person name="Hernandez B."/>
            <person name="Skinner E."/>
            <person name="Javaid M."/>
            <person name="Lee S."/>
            <person name="Li M."/>
            <person name="Ming W."/>
            <person name="Munidasa M."/>
            <person name="Muniz J."/>
            <person name="Nguyen L."/>
            <person name="Hughes D."/>
            <person name="Osuji N."/>
            <person name="Pu L.-L."/>
            <person name="Puazo M."/>
            <person name="Qu C."/>
            <person name="Quiroz J."/>
            <person name="Raj R."/>
            <person name="Weissenberger G."/>
            <person name="Xin Y."/>
            <person name="Zou X."/>
            <person name="Han Y."/>
            <person name="Worley K."/>
            <person name="Muzny D."/>
            <person name="Gibbs R."/>
        </authorList>
    </citation>
    <scope>NUCLEOTIDE SEQUENCE</scope>
    <source>
        <strain evidence="6">Sampled in the wild</strain>
    </source>
</reference>
<dbReference type="SUPFAM" id="SSF53474">
    <property type="entry name" value="alpha/beta-Hydrolases"/>
    <property type="match status" value="2"/>
</dbReference>
<name>A0A8K0JUB5_LADFU</name>
<evidence type="ECO:0000313" key="6">
    <source>
        <dbReference type="EMBL" id="KAG8222820.1"/>
    </source>
</evidence>
<protein>
    <recommendedName>
        <fullName evidence="5">Lipase domain-containing protein</fullName>
    </recommendedName>
</protein>
<organism evidence="6 7">
    <name type="scientific">Ladona fulva</name>
    <name type="common">Scarce chaser dragonfly</name>
    <name type="synonym">Libellula fulva</name>
    <dbReference type="NCBI Taxonomy" id="123851"/>
    <lineage>
        <taxon>Eukaryota</taxon>
        <taxon>Metazoa</taxon>
        <taxon>Ecdysozoa</taxon>
        <taxon>Arthropoda</taxon>
        <taxon>Hexapoda</taxon>
        <taxon>Insecta</taxon>
        <taxon>Pterygota</taxon>
        <taxon>Palaeoptera</taxon>
        <taxon>Odonata</taxon>
        <taxon>Epiprocta</taxon>
        <taxon>Anisoptera</taxon>
        <taxon>Libelluloidea</taxon>
        <taxon>Libellulidae</taxon>
        <taxon>Ladona</taxon>
    </lineage>
</organism>
<dbReference type="Gene3D" id="3.40.50.1820">
    <property type="entry name" value="alpha/beta hydrolase"/>
    <property type="match status" value="2"/>
</dbReference>
<feature type="domain" description="Lipase" evidence="5">
    <location>
        <begin position="237"/>
        <end position="299"/>
    </location>
</feature>
<dbReference type="GO" id="GO:0017171">
    <property type="term" value="F:serine hydrolase activity"/>
    <property type="evidence" value="ECO:0007669"/>
    <property type="project" value="TreeGrafter"/>
</dbReference>
<feature type="domain" description="Lipase" evidence="5">
    <location>
        <begin position="18"/>
        <end position="201"/>
    </location>
</feature>
<evidence type="ECO:0000256" key="3">
    <source>
        <dbReference type="ARBA" id="ARBA00022525"/>
    </source>
</evidence>
<dbReference type="EMBL" id="KZ308144">
    <property type="protein sequence ID" value="KAG8222820.1"/>
    <property type="molecule type" value="Genomic_DNA"/>
</dbReference>
<dbReference type="Pfam" id="PF00151">
    <property type="entry name" value="Lipase"/>
    <property type="match status" value="2"/>
</dbReference>
<dbReference type="AlphaFoldDB" id="A0A8K0JUB5"/>
<dbReference type="GO" id="GO:0016042">
    <property type="term" value="P:lipid catabolic process"/>
    <property type="evidence" value="ECO:0007669"/>
    <property type="project" value="TreeGrafter"/>
</dbReference>
<dbReference type="PANTHER" id="PTHR11610">
    <property type="entry name" value="LIPASE"/>
    <property type="match status" value="1"/>
</dbReference>
<evidence type="ECO:0000313" key="7">
    <source>
        <dbReference type="Proteomes" id="UP000792457"/>
    </source>
</evidence>
<dbReference type="InterPro" id="IPR000734">
    <property type="entry name" value="TAG_lipase"/>
</dbReference>
<dbReference type="InterPro" id="IPR013818">
    <property type="entry name" value="Lipase"/>
</dbReference>
<keyword evidence="3" id="KW-0964">Secreted</keyword>
<dbReference type="GO" id="GO:0016298">
    <property type="term" value="F:lipase activity"/>
    <property type="evidence" value="ECO:0007669"/>
    <property type="project" value="InterPro"/>
</dbReference>
<comment type="caution">
    <text evidence="6">The sequence shown here is derived from an EMBL/GenBank/DDBJ whole genome shotgun (WGS) entry which is preliminary data.</text>
</comment>
<gene>
    <name evidence="6" type="ORF">J437_LFUL005026</name>
</gene>
<reference evidence="6" key="1">
    <citation type="submission" date="2013-04" db="EMBL/GenBank/DDBJ databases">
        <authorList>
            <person name="Qu J."/>
            <person name="Murali S.C."/>
            <person name="Bandaranaike D."/>
            <person name="Bellair M."/>
            <person name="Blankenburg K."/>
            <person name="Chao H."/>
            <person name="Dinh H."/>
            <person name="Doddapaneni H."/>
            <person name="Downs B."/>
            <person name="Dugan-Rocha S."/>
            <person name="Elkadiri S."/>
            <person name="Gnanaolivu R.D."/>
            <person name="Hernandez B."/>
            <person name="Javaid M."/>
            <person name="Jayaseelan J.C."/>
            <person name="Lee S."/>
            <person name="Li M."/>
            <person name="Ming W."/>
            <person name="Munidasa M."/>
            <person name="Muniz J."/>
            <person name="Nguyen L."/>
            <person name="Ongeri F."/>
            <person name="Osuji N."/>
            <person name="Pu L.-L."/>
            <person name="Puazo M."/>
            <person name="Qu C."/>
            <person name="Quiroz J."/>
            <person name="Raj R."/>
            <person name="Weissenberger G."/>
            <person name="Xin Y."/>
            <person name="Zou X."/>
            <person name="Han Y."/>
            <person name="Richards S."/>
            <person name="Worley K."/>
            <person name="Muzny D."/>
            <person name="Gibbs R."/>
        </authorList>
    </citation>
    <scope>NUCLEOTIDE SEQUENCE</scope>
    <source>
        <strain evidence="6">Sampled in the wild</strain>
    </source>
</reference>
<accession>A0A8K0JUB5</accession>
<evidence type="ECO:0000256" key="2">
    <source>
        <dbReference type="ARBA" id="ARBA00010701"/>
    </source>
</evidence>
<comment type="similarity">
    <text evidence="2 4">Belongs to the AB hydrolase superfamily. Lipase family.</text>
</comment>
<evidence type="ECO:0000256" key="1">
    <source>
        <dbReference type="ARBA" id="ARBA00004613"/>
    </source>
</evidence>